<feature type="non-terminal residue" evidence="1">
    <location>
        <position position="1"/>
    </location>
</feature>
<name>A0A3B0W2S9_9ZZZZ</name>
<accession>A0A3B0W2S9</accession>
<dbReference type="AlphaFoldDB" id="A0A3B0W2S9"/>
<proteinExistence type="predicted"/>
<sequence>EIRMDFDADERPIDIPDVSNGGLLAFGFYDAGADEYNDVIFMNGFEE</sequence>
<reference evidence="1" key="1">
    <citation type="submission" date="2018-06" db="EMBL/GenBank/DDBJ databases">
        <authorList>
            <person name="Zhirakovskaya E."/>
        </authorList>
    </citation>
    <scope>NUCLEOTIDE SEQUENCE</scope>
</reference>
<organism evidence="1">
    <name type="scientific">hydrothermal vent metagenome</name>
    <dbReference type="NCBI Taxonomy" id="652676"/>
    <lineage>
        <taxon>unclassified sequences</taxon>
        <taxon>metagenomes</taxon>
        <taxon>ecological metagenomes</taxon>
    </lineage>
</organism>
<dbReference type="EMBL" id="UOFC01000036">
    <property type="protein sequence ID" value="VAW45027.1"/>
    <property type="molecule type" value="Genomic_DNA"/>
</dbReference>
<evidence type="ECO:0000313" key="1">
    <source>
        <dbReference type="EMBL" id="VAW45027.1"/>
    </source>
</evidence>
<gene>
    <name evidence="1" type="ORF">MNBD_GAMMA03-1410</name>
</gene>
<protein>
    <submittedName>
        <fullName evidence="1">Uncharacterized protein</fullName>
    </submittedName>
</protein>